<accession>A0A1W1HCR9</accession>
<evidence type="ECO:0000313" key="2">
    <source>
        <dbReference type="EMBL" id="SLM30185.1"/>
    </source>
</evidence>
<keyword evidence="1" id="KW-0446">Lipid-binding</keyword>
<organism evidence="2 3">
    <name type="scientific">Desulfamplus magnetovallimortis</name>
    <dbReference type="NCBI Taxonomy" id="1246637"/>
    <lineage>
        <taxon>Bacteria</taxon>
        <taxon>Pseudomonadati</taxon>
        <taxon>Thermodesulfobacteriota</taxon>
        <taxon>Desulfobacteria</taxon>
        <taxon>Desulfobacterales</taxon>
        <taxon>Desulfobacteraceae</taxon>
        <taxon>Desulfamplus</taxon>
    </lineage>
</organism>
<evidence type="ECO:0000256" key="1">
    <source>
        <dbReference type="ARBA" id="ARBA00023121"/>
    </source>
</evidence>
<dbReference type="Gene3D" id="3.30.1180.10">
    <property type="match status" value="1"/>
</dbReference>
<dbReference type="SUPFAM" id="SSF82549">
    <property type="entry name" value="DAK1/DegV-like"/>
    <property type="match status" value="1"/>
</dbReference>
<reference evidence="2 3" key="1">
    <citation type="submission" date="2017-03" db="EMBL/GenBank/DDBJ databases">
        <authorList>
            <person name="Afonso C.L."/>
            <person name="Miller P.J."/>
            <person name="Scott M.A."/>
            <person name="Spackman E."/>
            <person name="Goraichik I."/>
            <person name="Dimitrov K.M."/>
            <person name="Suarez D.L."/>
            <person name="Swayne D.E."/>
        </authorList>
    </citation>
    <scope>NUCLEOTIDE SEQUENCE [LARGE SCALE GENOMIC DNA]</scope>
    <source>
        <strain evidence="2">PRJEB14757</strain>
    </source>
</reference>
<dbReference type="PANTHER" id="PTHR33434:SF2">
    <property type="entry name" value="FATTY ACID-BINDING PROTEIN TM_1468"/>
    <property type="match status" value="1"/>
</dbReference>
<dbReference type="Gene3D" id="3.40.50.10170">
    <property type="match status" value="1"/>
</dbReference>
<dbReference type="Proteomes" id="UP000191931">
    <property type="component" value="Unassembled WGS sequence"/>
</dbReference>
<dbReference type="InterPro" id="IPR043168">
    <property type="entry name" value="DegV_C"/>
</dbReference>
<evidence type="ECO:0000313" key="3">
    <source>
        <dbReference type="Proteomes" id="UP000191931"/>
    </source>
</evidence>
<dbReference type="NCBIfam" id="TIGR00762">
    <property type="entry name" value="DegV"/>
    <property type="match status" value="1"/>
</dbReference>
<protein>
    <submittedName>
        <fullName evidence="2">Putative DegV family protein</fullName>
    </submittedName>
</protein>
<dbReference type="PANTHER" id="PTHR33434">
    <property type="entry name" value="DEGV DOMAIN-CONTAINING PROTEIN DR_1986-RELATED"/>
    <property type="match status" value="1"/>
</dbReference>
<sequence length="284" mass="31677">MKRLIVTDSTSDLSQEIIDELRVLVLPVKLILDGEVFKDRIDIKIEDFYERYDTFSTMSTAAVPYEEFALTYLQLTQKYDEILFVLCSSLLSKTYENILNVHNDFKDKHKCRIEIIDTKQCGMGLGLIVIEAAKKMVEGETFEGLVAHINKSAGAVSTYMAIPTLKYLKKSKRIGGMKAFLASAIGVRPVLGIDGGKLVVKTKLFGKQKNLLLALIETLKNDIGTEPVTLALSHAQDKTYVQNLISTFNATFRCRKIYVTYFGPSIGINTGPETMGVTFLKHSG</sequence>
<dbReference type="GO" id="GO:0008289">
    <property type="term" value="F:lipid binding"/>
    <property type="evidence" value="ECO:0007669"/>
    <property type="project" value="UniProtKB-KW"/>
</dbReference>
<dbReference type="PROSITE" id="PS51482">
    <property type="entry name" value="DEGV"/>
    <property type="match status" value="1"/>
</dbReference>
<gene>
    <name evidence="2" type="ORF">MTBBW1_2130080</name>
</gene>
<proteinExistence type="predicted"/>
<dbReference type="InterPro" id="IPR050270">
    <property type="entry name" value="DegV_domain_contain"/>
</dbReference>
<dbReference type="InterPro" id="IPR003797">
    <property type="entry name" value="DegV"/>
</dbReference>
<dbReference type="Pfam" id="PF02645">
    <property type="entry name" value="DegV"/>
    <property type="match status" value="1"/>
</dbReference>
<keyword evidence="3" id="KW-1185">Reference proteome</keyword>
<name>A0A1W1HCR9_9BACT</name>
<dbReference type="RefSeq" id="WP_186441652.1">
    <property type="nucleotide sequence ID" value="NZ_LT828558.1"/>
</dbReference>
<dbReference type="AlphaFoldDB" id="A0A1W1HCR9"/>
<dbReference type="EMBL" id="FWEV01000128">
    <property type="protein sequence ID" value="SLM30185.1"/>
    <property type="molecule type" value="Genomic_DNA"/>
</dbReference>